<dbReference type="AlphaFoldDB" id="A0A2T9Z6S6"/>
<name>A0A2T9Z6S6_9FUNG</name>
<proteinExistence type="predicted"/>
<protein>
    <submittedName>
        <fullName evidence="2">Uncharacterized protein</fullName>
    </submittedName>
</protein>
<dbReference type="Proteomes" id="UP000245609">
    <property type="component" value="Unassembled WGS sequence"/>
</dbReference>
<keyword evidence="3" id="KW-1185">Reference proteome</keyword>
<reference evidence="2 3" key="1">
    <citation type="journal article" date="2018" name="MBio">
        <title>Comparative Genomics Reveals the Core Gene Toolbox for the Fungus-Insect Symbiosis.</title>
        <authorList>
            <person name="Wang Y."/>
            <person name="Stata M."/>
            <person name="Wang W."/>
            <person name="Stajich J.E."/>
            <person name="White M.M."/>
            <person name="Moncalvo J.M."/>
        </authorList>
    </citation>
    <scope>NUCLEOTIDE SEQUENCE [LARGE SCALE GENOMIC DNA]</scope>
    <source>
        <strain evidence="2 3">SC-DP-2</strain>
    </source>
</reference>
<sequence>MEAINLLIQKGDVINMNAALTGAKKNEDDMEVDSTCIEGEPQRQQGIEGKAEPSIPTREKESPHRGTIPVSTIDPGIENDNDSQISDSDLDVKNKL</sequence>
<comment type="caution">
    <text evidence="2">The sequence shown here is derived from an EMBL/GenBank/DDBJ whole genome shotgun (WGS) entry which is preliminary data.</text>
</comment>
<dbReference type="EMBL" id="MBFS01002110">
    <property type="protein sequence ID" value="PVV00294.1"/>
    <property type="molecule type" value="Genomic_DNA"/>
</dbReference>
<evidence type="ECO:0000313" key="2">
    <source>
        <dbReference type="EMBL" id="PVV00294.1"/>
    </source>
</evidence>
<dbReference type="OrthoDB" id="10550346at2759"/>
<evidence type="ECO:0000313" key="3">
    <source>
        <dbReference type="Proteomes" id="UP000245609"/>
    </source>
</evidence>
<organism evidence="2 3">
    <name type="scientific">Smittium megazygosporum</name>
    <dbReference type="NCBI Taxonomy" id="133381"/>
    <lineage>
        <taxon>Eukaryota</taxon>
        <taxon>Fungi</taxon>
        <taxon>Fungi incertae sedis</taxon>
        <taxon>Zoopagomycota</taxon>
        <taxon>Kickxellomycotina</taxon>
        <taxon>Harpellomycetes</taxon>
        <taxon>Harpellales</taxon>
        <taxon>Legeriomycetaceae</taxon>
        <taxon>Smittium</taxon>
    </lineage>
</organism>
<evidence type="ECO:0000256" key="1">
    <source>
        <dbReference type="SAM" id="MobiDB-lite"/>
    </source>
</evidence>
<feature type="region of interest" description="Disordered" evidence="1">
    <location>
        <begin position="39"/>
        <end position="96"/>
    </location>
</feature>
<gene>
    <name evidence="2" type="ORF">BB560_005330</name>
</gene>
<accession>A0A2T9Z6S6</accession>